<gene>
    <name evidence="2" type="ORF">PY092_12855</name>
</gene>
<protein>
    <submittedName>
        <fullName evidence="2">RMD1 family protein</fullName>
    </submittedName>
</protein>
<evidence type="ECO:0000259" key="1">
    <source>
        <dbReference type="Pfam" id="PF02582"/>
    </source>
</evidence>
<dbReference type="RefSeq" id="WP_275616206.1">
    <property type="nucleotide sequence ID" value="NZ_JARFVB010000007.1"/>
</dbReference>
<evidence type="ECO:0000313" key="2">
    <source>
        <dbReference type="EMBL" id="MDF0717045.1"/>
    </source>
</evidence>
<sequence length="278" mass="32361">METPLDLIAPEMKRRHPSSGHLAHAHQIAEAISVPSCKTMFRGRLIVSDNDELFFERYKGEFVYIFKYGVVCTYNAGPEEREKVIDEVLPHYKNPLETRLVEKIEICVGNKEDKITYDKVNLAKFHVDALRLIMLHVSQSIALNRYAWISGEILADTEKHTSNLEVNGRLSIGGTKLKKYIGRVLNVKNRISENLYIFDSPEATWEDGELNKLDQHLKATFDLKNRYRSIHDQLEIIKDNLDLFKEITFHRENNRLEWVIIILILVEVMDLLLIKFIN</sequence>
<dbReference type="InterPro" id="IPR051624">
    <property type="entry name" value="RMD1/Sad1-interacting"/>
</dbReference>
<keyword evidence="3" id="KW-1185">Reference proteome</keyword>
<comment type="caution">
    <text evidence="2">The sequence shown here is derived from an EMBL/GenBank/DDBJ whole genome shotgun (WGS) entry which is preliminary data.</text>
</comment>
<reference evidence="2 3" key="1">
    <citation type="submission" date="2023-03" db="EMBL/GenBank/DDBJ databases">
        <title>Muricauda XX sp. nov. and Muricauda XXX sp. nov., two novel species isolated from Okinawa Trough.</title>
        <authorList>
            <person name="Cao W."/>
            <person name="Deng X."/>
        </authorList>
    </citation>
    <scope>NUCLEOTIDE SEQUENCE [LARGE SCALE GENOMIC DNA]</scope>
    <source>
        <strain evidence="2 3">334s03</strain>
    </source>
</reference>
<organism evidence="2 3">
    <name type="scientific">Flagellimonas yonaguniensis</name>
    <dbReference type="NCBI Taxonomy" id="3031325"/>
    <lineage>
        <taxon>Bacteria</taxon>
        <taxon>Pseudomonadati</taxon>
        <taxon>Bacteroidota</taxon>
        <taxon>Flavobacteriia</taxon>
        <taxon>Flavobacteriales</taxon>
        <taxon>Flavobacteriaceae</taxon>
        <taxon>Flagellimonas</taxon>
    </lineage>
</organism>
<feature type="domain" description="DUF155" evidence="1">
    <location>
        <begin position="63"/>
        <end position="230"/>
    </location>
</feature>
<dbReference type="InterPro" id="IPR003734">
    <property type="entry name" value="DUF155"/>
</dbReference>
<dbReference type="Pfam" id="PF02582">
    <property type="entry name" value="DUF155"/>
    <property type="match status" value="1"/>
</dbReference>
<name>A0ABT5Y0T2_9FLAO</name>
<evidence type="ECO:0000313" key="3">
    <source>
        <dbReference type="Proteomes" id="UP001221366"/>
    </source>
</evidence>
<dbReference type="PANTHER" id="PTHR16255">
    <property type="entry name" value="REQUIRED FOR MEIOTIC NUCLEAR DIVISION PROTEIN 1 HOMOLOG"/>
    <property type="match status" value="1"/>
</dbReference>
<dbReference type="EMBL" id="JARFVB010000007">
    <property type="protein sequence ID" value="MDF0717045.1"/>
    <property type="molecule type" value="Genomic_DNA"/>
</dbReference>
<accession>A0ABT5Y0T2</accession>
<dbReference type="PANTHER" id="PTHR16255:SF1">
    <property type="entry name" value="REQUIRED FOR MEIOTIC NUCLEAR DIVISION PROTEIN 1 HOMOLOG"/>
    <property type="match status" value="1"/>
</dbReference>
<proteinExistence type="predicted"/>
<dbReference type="Proteomes" id="UP001221366">
    <property type="component" value="Unassembled WGS sequence"/>
</dbReference>